<gene>
    <name evidence="3" type="ORF">TL08_22740</name>
</gene>
<proteinExistence type="predicted"/>
<dbReference type="Proteomes" id="UP000095210">
    <property type="component" value="Chromosome"/>
</dbReference>
<dbReference type="Pfam" id="PF10756">
    <property type="entry name" value="bPH_6"/>
    <property type="match status" value="1"/>
</dbReference>
<keyword evidence="4" id="KW-1185">Reference proteome</keyword>
<dbReference type="InterPro" id="IPR019692">
    <property type="entry name" value="CFP-6_PH"/>
</dbReference>
<evidence type="ECO:0000259" key="2">
    <source>
        <dbReference type="Pfam" id="PF10756"/>
    </source>
</evidence>
<dbReference type="AlphaFoldDB" id="A0AAC9HTR5"/>
<feature type="region of interest" description="Disordered" evidence="1">
    <location>
        <begin position="110"/>
        <end position="183"/>
    </location>
</feature>
<accession>A0AAC9HTR5</accession>
<feature type="domain" description="Low molecular weight protein antigen 6 PH" evidence="2">
    <location>
        <begin position="42"/>
        <end position="112"/>
    </location>
</feature>
<dbReference type="KEGG" id="ahm:TL08_22740"/>
<evidence type="ECO:0000313" key="4">
    <source>
        <dbReference type="Proteomes" id="UP000095210"/>
    </source>
</evidence>
<evidence type="ECO:0000313" key="3">
    <source>
        <dbReference type="EMBL" id="AOS65328.1"/>
    </source>
</evidence>
<feature type="compositionally biased region" description="Low complexity" evidence="1">
    <location>
        <begin position="158"/>
        <end position="183"/>
    </location>
</feature>
<name>A0AAC9HTR5_9PSEU</name>
<evidence type="ECO:0000256" key="1">
    <source>
        <dbReference type="SAM" id="MobiDB-lite"/>
    </source>
</evidence>
<reference evidence="4" key="1">
    <citation type="submission" date="2016-03" db="EMBL/GenBank/DDBJ databases">
        <title>Complete genome sequence of the type strain Actinoalloteichus hymeniacidonis DSM 45092.</title>
        <authorList>
            <person name="Schaffert L."/>
            <person name="Albersmeier A."/>
            <person name="Winkler A."/>
            <person name="Kalinowski J."/>
            <person name="Zotchev S."/>
            <person name="Ruckert C."/>
        </authorList>
    </citation>
    <scope>NUCLEOTIDE SEQUENCE [LARGE SCALE GENOMIC DNA]</scope>
    <source>
        <strain evidence="4">HPA177(T) (DSM 45092(T))</strain>
    </source>
</reference>
<feature type="compositionally biased region" description="Low complexity" evidence="1">
    <location>
        <begin position="111"/>
        <end position="122"/>
    </location>
</feature>
<dbReference type="EMBL" id="CP014859">
    <property type="protein sequence ID" value="AOS65328.1"/>
    <property type="molecule type" value="Genomic_DNA"/>
</dbReference>
<sequence>MPPISVLAVVALAVCVTPAAFGAPGLQLLYLIPLAILWWVLRRRTMVDSTGIQVRELFSSTRVDWPQVRGLRLGRNSSVHLVHENDAELALPLMRTRDLPLLAALSGGRLPDPTAADLTGPDPTAPDPTSPDPTADSDPEESSAPAIREEQLEAEQVTAAAGEETTPAPEPPAAAQDATAKNA</sequence>
<protein>
    <submittedName>
        <fullName evidence="3">Bacterial PH domain</fullName>
    </submittedName>
</protein>
<organism evidence="3 4">
    <name type="scientific">Actinoalloteichus hymeniacidonis</name>
    <dbReference type="NCBI Taxonomy" id="340345"/>
    <lineage>
        <taxon>Bacteria</taxon>
        <taxon>Bacillati</taxon>
        <taxon>Actinomycetota</taxon>
        <taxon>Actinomycetes</taxon>
        <taxon>Pseudonocardiales</taxon>
        <taxon>Pseudonocardiaceae</taxon>
        <taxon>Actinoalloteichus</taxon>
    </lineage>
</organism>